<name>K0RJE8_THAOC</name>
<comment type="caution">
    <text evidence="1">The sequence shown here is derived from an EMBL/GenBank/DDBJ whole genome shotgun (WGS) entry which is preliminary data.</text>
</comment>
<organism evidence="1 2">
    <name type="scientific">Thalassiosira oceanica</name>
    <name type="common">Marine diatom</name>
    <dbReference type="NCBI Taxonomy" id="159749"/>
    <lineage>
        <taxon>Eukaryota</taxon>
        <taxon>Sar</taxon>
        <taxon>Stramenopiles</taxon>
        <taxon>Ochrophyta</taxon>
        <taxon>Bacillariophyta</taxon>
        <taxon>Coscinodiscophyceae</taxon>
        <taxon>Thalassiosirophycidae</taxon>
        <taxon>Thalassiosirales</taxon>
        <taxon>Thalassiosiraceae</taxon>
        <taxon>Thalassiosira</taxon>
    </lineage>
</organism>
<keyword evidence="2" id="KW-1185">Reference proteome</keyword>
<evidence type="ECO:0000313" key="2">
    <source>
        <dbReference type="Proteomes" id="UP000266841"/>
    </source>
</evidence>
<dbReference type="Gene3D" id="2.130.10.10">
    <property type="entry name" value="YVTN repeat-like/Quinoprotein amine dehydrogenase"/>
    <property type="match status" value="1"/>
</dbReference>
<dbReference type="InterPro" id="IPR029071">
    <property type="entry name" value="Ubiquitin-like_domsf"/>
</dbReference>
<evidence type="ECO:0000313" key="1">
    <source>
        <dbReference type="EMBL" id="EJK46792.1"/>
    </source>
</evidence>
<dbReference type="InterPro" id="IPR015943">
    <property type="entry name" value="WD40/YVTN_repeat-like_dom_sf"/>
</dbReference>
<gene>
    <name evidence="1" type="ORF">THAOC_34523</name>
</gene>
<dbReference type="EMBL" id="AGNL01047534">
    <property type="protein sequence ID" value="EJK46792.1"/>
    <property type="molecule type" value="Genomic_DNA"/>
</dbReference>
<reference evidence="1 2" key="1">
    <citation type="journal article" date="2012" name="Genome Biol.">
        <title>Genome and low-iron response of an oceanic diatom adapted to chronic iron limitation.</title>
        <authorList>
            <person name="Lommer M."/>
            <person name="Specht M."/>
            <person name="Roy A.S."/>
            <person name="Kraemer L."/>
            <person name="Andreson R."/>
            <person name="Gutowska M.A."/>
            <person name="Wolf J."/>
            <person name="Bergner S.V."/>
            <person name="Schilhabel M.B."/>
            <person name="Klostermeier U.C."/>
            <person name="Beiko R.G."/>
            <person name="Rosenstiel P."/>
            <person name="Hippler M."/>
            <person name="Laroche J."/>
        </authorList>
    </citation>
    <scope>NUCLEOTIDE SEQUENCE [LARGE SCALE GENOMIC DNA]</scope>
    <source>
        <strain evidence="1 2">CCMP1005</strain>
    </source>
</reference>
<dbReference type="Proteomes" id="UP000266841">
    <property type="component" value="Unassembled WGS sequence"/>
</dbReference>
<protein>
    <recommendedName>
        <fullName evidence="3">Ubiquitin-like domain-containing protein</fullName>
    </recommendedName>
</protein>
<dbReference type="InterPro" id="IPR039120">
    <property type="entry name" value="UBFD1"/>
</dbReference>
<dbReference type="SUPFAM" id="SSF101908">
    <property type="entry name" value="Putative isomerase YbhE"/>
    <property type="match status" value="1"/>
</dbReference>
<evidence type="ECO:0008006" key="3">
    <source>
        <dbReference type="Google" id="ProtNLM"/>
    </source>
</evidence>
<dbReference type="Gene3D" id="3.10.20.90">
    <property type="entry name" value="Phosphatidylinositol 3-kinase Catalytic Subunit, Chain A, domain 1"/>
    <property type="match status" value="1"/>
</dbReference>
<dbReference type="PANTHER" id="PTHR16470">
    <property type="entry name" value="UBIQUITIN DOMAIN-CONTAINING PROTEIN UBFD1"/>
    <property type="match status" value="1"/>
</dbReference>
<dbReference type="OMA" id="MESICDN"/>
<dbReference type="GO" id="GO:0045296">
    <property type="term" value="F:cadherin binding"/>
    <property type="evidence" value="ECO:0007669"/>
    <property type="project" value="TreeGrafter"/>
</dbReference>
<dbReference type="OrthoDB" id="45009at2759"/>
<dbReference type="AlphaFoldDB" id="K0RJE8"/>
<dbReference type="GO" id="GO:0003723">
    <property type="term" value="F:RNA binding"/>
    <property type="evidence" value="ECO:0007669"/>
    <property type="project" value="TreeGrafter"/>
</dbReference>
<proteinExistence type="predicted"/>
<dbReference type="SUPFAM" id="SSF54236">
    <property type="entry name" value="Ubiquitin-like"/>
    <property type="match status" value="1"/>
</dbReference>
<dbReference type="PANTHER" id="PTHR16470:SF0">
    <property type="entry name" value="UBIQUITIN DOMAIN-CONTAINING PROTEIN UBFD1"/>
    <property type="match status" value="1"/>
</dbReference>
<accession>K0RJE8</accession>
<dbReference type="eggNOG" id="ENOG502SPS4">
    <property type="taxonomic scope" value="Eukaryota"/>
</dbReference>
<sequence length="453" mass="49507">MAAAKLKWGKRAFDLVIEAGADGETLKQIVESLTGVPTDRQKLLCTKLWKGALKDDTVVPEFPPSKGKAKPFVVTLIGSAEKLIEKSLDERPLFEEDLTQEEVWRLRRGQDADAEMADAVDIVALQREVGMDRDDGKADAYQYNRLVTGLPQRQINNTLVGRKNGPDPTLKGEEAMTLGMELRRAYIASIAVLPNGTVVSGSDDGHIHLWSRCQMLKDVRHAGSAVDLVAAFPPPVNTGTDGGGRHAAFVSSGAGSVCLWTEVGDPLARVDVHPGTTPASLATGRMAGGTSYMAACSRVTRQTDPGMFRLVPQNEAERQRRREAMDREEAIANQLARESRLVRVWFHSNAGPPVQEVVPPESGNASSAATCLIDVDGMLVCADESGCLRLFEWTQDEHRARHRHRRAYFQFRSRKVACMERIKKATIAVSVLPGLDQVVQSALQINVSVPRGV</sequence>